<dbReference type="InterPro" id="IPR002248">
    <property type="entry name" value="Cl_channel-6"/>
</dbReference>
<feature type="transmembrane region" description="Helical" evidence="7">
    <location>
        <begin position="79"/>
        <end position="99"/>
    </location>
</feature>
<dbReference type="Proteomes" id="UP001347796">
    <property type="component" value="Unassembled WGS sequence"/>
</dbReference>
<feature type="transmembrane region" description="Helical" evidence="7">
    <location>
        <begin position="242"/>
        <end position="265"/>
    </location>
</feature>
<dbReference type="InterPro" id="IPR001807">
    <property type="entry name" value="ClC"/>
</dbReference>
<keyword evidence="4 7" id="KW-1133">Transmembrane helix</keyword>
<feature type="transmembrane region" description="Helical" evidence="7">
    <location>
        <begin position="485"/>
        <end position="504"/>
    </location>
</feature>
<evidence type="ECO:0000256" key="7">
    <source>
        <dbReference type="SAM" id="Phobius"/>
    </source>
</evidence>
<accession>A0AAN8PLG9</accession>
<protein>
    <recommendedName>
        <fullName evidence="10">Chloride channel protein</fullName>
    </recommendedName>
</protein>
<feature type="transmembrane region" description="Helical" evidence="7">
    <location>
        <begin position="181"/>
        <end position="198"/>
    </location>
</feature>
<evidence type="ECO:0000256" key="6">
    <source>
        <dbReference type="ARBA" id="ARBA00023136"/>
    </source>
</evidence>
<keyword evidence="9" id="KW-1185">Reference proteome</keyword>
<keyword evidence="3" id="KW-0677">Repeat</keyword>
<dbReference type="GO" id="GO:0005765">
    <property type="term" value="C:lysosomal membrane"/>
    <property type="evidence" value="ECO:0007669"/>
    <property type="project" value="TreeGrafter"/>
</dbReference>
<feature type="transmembrane region" description="Helical" evidence="7">
    <location>
        <begin position="277"/>
        <end position="296"/>
    </location>
</feature>
<proteinExistence type="predicted"/>
<evidence type="ECO:0000256" key="3">
    <source>
        <dbReference type="ARBA" id="ARBA00022737"/>
    </source>
</evidence>
<evidence type="ECO:0000256" key="2">
    <source>
        <dbReference type="ARBA" id="ARBA00022692"/>
    </source>
</evidence>
<evidence type="ECO:0008006" key="10">
    <source>
        <dbReference type="Google" id="ProtNLM"/>
    </source>
</evidence>
<keyword evidence="6 7" id="KW-0472">Membrane</keyword>
<dbReference type="PRINTS" id="PR00762">
    <property type="entry name" value="CLCHANNEL"/>
</dbReference>
<dbReference type="Gene3D" id="1.10.3080.10">
    <property type="entry name" value="Clc chloride channel"/>
    <property type="match status" value="1"/>
</dbReference>
<dbReference type="AlphaFoldDB" id="A0AAN8PLG9"/>
<dbReference type="InterPro" id="IPR014743">
    <property type="entry name" value="Cl-channel_core"/>
</dbReference>
<dbReference type="InterPro" id="IPR051280">
    <property type="entry name" value="Cl-channel/antiporter"/>
</dbReference>
<keyword evidence="5" id="KW-0129">CBS domain</keyword>
<evidence type="ECO:0000256" key="4">
    <source>
        <dbReference type="ARBA" id="ARBA00022989"/>
    </source>
</evidence>
<sequence length="725" mass="80753">MATDSIRKCWRRLFSCLSFNRNSNETVRVPLLRSSQHGGHNVVSNKDYESLDYDRCWNKPYLDYRERYEKQHSDRKLEILQWIMTFAIGFLTGMVALYIDLIVKLLSDWKFGTVDKSILQCSKDGCLVISLLYLLLFNVAFVIVAACLTIYEPVAGGSGIPEIKCYLNGIKIPRIARLQTLVAKSVGVLFSVAGGLFVGKEGPMIHSGAIIGSGLPQLQSITLKKINSKYSYFRTDRDKRDFVSGGAAAGVAAAFGAPIGGVLFSLEEGSSFWNQKLTWRTFFCSMAATFSLNFFLSGIDSNSWGYFYLPGLIDFGTFECQSEKTTGCHLWSAVDLFIFVIMGFIGGCLGAIFNTLNKSLSLHRMINVNPKHKIFRLLEAILVAMVTTTIAFVSAMTLGQCRKIPLKPSIINSTRSSVELTVRDYFCEDGYYNDMATLFFNPQEIAIKQLFHQAGTFSMPSLAIFFILFFFLACWTYGVSVPSGLFVPSLLCGAAYGRFVALFLEQVFGYKTVYSGTYALVGAAAFLGGVVRMTISLTVILIESTNEISYGLPIMLVLMVAKWSGDLFNEGLYDIHINLKSVPLLEWDPPTEAARMKAKAIMDSRLKVVFPQTRVASLIRLLKTTAHNVFPVVTAARDDCSAVTLVGPSQEADLQEQDDVECFVNQNNSNQDGDGNPIELLQRNLPMKFEGMILRSQLVTLLKNHAWYKENVEVCSISIRPFLKL</sequence>
<evidence type="ECO:0000256" key="1">
    <source>
        <dbReference type="ARBA" id="ARBA00004141"/>
    </source>
</evidence>
<dbReference type="SUPFAM" id="SSF81340">
    <property type="entry name" value="Clc chloride channel"/>
    <property type="match status" value="1"/>
</dbReference>
<dbReference type="InterPro" id="IPR046342">
    <property type="entry name" value="CBS_dom_sf"/>
</dbReference>
<name>A0AAN8PLG9_PATCE</name>
<dbReference type="Pfam" id="PF00654">
    <property type="entry name" value="Voltage_CLC"/>
    <property type="match status" value="1"/>
</dbReference>
<dbReference type="PANTHER" id="PTHR11689:SF158">
    <property type="entry name" value="H(+)_CL(-) EXCHANGE TRANSPORTER 6"/>
    <property type="match status" value="1"/>
</dbReference>
<evidence type="ECO:0000313" key="8">
    <source>
        <dbReference type="EMBL" id="KAK6177583.1"/>
    </source>
</evidence>
<feature type="transmembrane region" description="Helical" evidence="7">
    <location>
        <begin position="333"/>
        <end position="354"/>
    </location>
</feature>
<comment type="subcellular location">
    <subcellularLocation>
        <location evidence="1">Membrane</location>
        <topology evidence="1">Multi-pass membrane protein</topology>
    </subcellularLocation>
</comment>
<comment type="caution">
    <text evidence="8">The sequence shown here is derived from an EMBL/GenBank/DDBJ whole genome shotgun (WGS) entry which is preliminary data.</text>
</comment>
<dbReference type="PRINTS" id="PR01117">
    <property type="entry name" value="CLCHANNEL6"/>
</dbReference>
<reference evidence="8 9" key="1">
    <citation type="submission" date="2024-01" db="EMBL/GenBank/DDBJ databases">
        <title>The genome of the rayed Mediterranean limpet Patella caerulea (Linnaeus, 1758).</title>
        <authorList>
            <person name="Anh-Thu Weber A."/>
            <person name="Halstead-Nussloch G."/>
        </authorList>
    </citation>
    <scope>NUCLEOTIDE SEQUENCE [LARGE SCALE GENOMIC DNA]</scope>
    <source>
        <strain evidence="8">AATW-2023a</strain>
        <tissue evidence="8">Whole specimen</tissue>
    </source>
</reference>
<dbReference type="SUPFAM" id="SSF54631">
    <property type="entry name" value="CBS-domain pair"/>
    <property type="match status" value="1"/>
</dbReference>
<feature type="transmembrane region" description="Helical" evidence="7">
    <location>
        <begin position="374"/>
        <end position="398"/>
    </location>
</feature>
<keyword evidence="2 7" id="KW-0812">Transmembrane</keyword>
<feature type="transmembrane region" description="Helical" evidence="7">
    <location>
        <begin position="516"/>
        <end position="542"/>
    </location>
</feature>
<evidence type="ECO:0000313" key="9">
    <source>
        <dbReference type="Proteomes" id="UP001347796"/>
    </source>
</evidence>
<dbReference type="GO" id="GO:0005247">
    <property type="term" value="F:voltage-gated chloride channel activity"/>
    <property type="evidence" value="ECO:0007669"/>
    <property type="project" value="InterPro"/>
</dbReference>
<dbReference type="PANTHER" id="PTHR11689">
    <property type="entry name" value="CHLORIDE CHANNEL PROTEIN CLC FAMILY MEMBER"/>
    <property type="match status" value="1"/>
</dbReference>
<gene>
    <name evidence="8" type="ORF">SNE40_015655</name>
</gene>
<feature type="transmembrane region" description="Helical" evidence="7">
    <location>
        <begin position="457"/>
        <end position="479"/>
    </location>
</feature>
<organism evidence="8 9">
    <name type="scientific">Patella caerulea</name>
    <name type="common">Rayed Mediterranean limpet</name>
    <dbReference type="NCBI Taxonomy" id="87958"/>
    <lineage>
        <taxon>Eukaryota</taxon>
        <taxon>Metazoa</taxon>
        <taxon>Spiralia</taxon>
        <taxon>Lophotrochozoa</taxon>
        <taxon>Mollusca</taxon>
        <taxon>Gastropoda</taxon>
        <taxon>Patellogastropoda</taxon>
        <taxon>Patelloidea</taxon>
        <taxon>Patellidae</taxon>
        <taxon>Patella</taxon>
    </lineage>
</organism>
<evidence type="ECO:0000256" key="5">
    <source>
        <dbReference type="ARBA" id="ARBA00023122"/>
    </source>
</evidence>
<feature type="transmembrane region" description="Helical" evidence="7">
    <location>
        <begin position="127"/>
        <end position="151"/>
    </location>
</feature>
<dbReference type="EMBL" id="JAZGQO010000010">
    <property type="protein sequence ID" value="KAK6177583.1"/>
    <property type="molecule type" value="Genomic_DNA"/>
</dbReference>